<dbReference type="EMBL" id="CP077093">
    <property type="protein sequence ID" value="QXI31467.1"/>
    <property type="molecule type" value="Genomic_DNA"/>
</dbReference>
<keyword evidence="1" id="KW-0378">Hydrolase</keyword>
<dbReference type="PANTHER" id="PTHR43546">
    <property type="entry name" value="UPF0173 METAL-DEPENDENT HYDROLASE MJ1163-RELATED"/>
    <property type="match status" value="1"/>
</dbReference>
<dbReference type="RefSeq" id="WP_186680266.1">
    <property type="nucleotide sequence ID" value="NZ_CP077093.1"/>
</dbReference>
<protein>
    <submittedName>
        <fullName evidence="3">MBL fold metallo-hydrolase</fullName>
    </submittedName>
</protein>
<gene>
    <name evidence="3" type="ORF">HU752_012565</name>
</gene>
<proteinExistence type="predicted"/>
<dbReference type="Proteomes" id="UP000634530">
    <property type="component" value="Chromosome"/>
</dbReference>
<dbReference type="InterPro" id="IPR050114">
    <property type="entry name" value="UPF0173_UPF0282_UlaG_hydrolase"/>
</dbReference>
<dbReference type="AlphaFoldDB" id="A0A9E6TV19"/>
<evidence type="ECO:0000259" key="2">
    <source>
        <dbReference type="Pfam" id="PF12706"/>
    </source>
</evidence>
<dbReference type="Pfam" id="PF12706">
    <property type="entry name" value="Lactamase_B_2"/>
    <property type="match status" value="1"/>
</dbReference>
<sequence length="274" mass="30169">MKIQQIRNATLILELGAYRVLVDPMLADKGTLPSLRLLKARQRNPIVELPADAWQALESVTHCLITHCQKGHFDHLDRAGIRWLRARGIPVICTPHDAAYLRRRKLNVQPLAQGHEEPVPFLDGCIRTVRCTHGRGLVGGLMEHGVGYFIEFPGEPSLYLAGDTVLSDVVRGFVQKHQPQVSVVPAGGARFDVGGDIIMGREEVLELVTLSTGTVVANHLEAINHCPVTRQELRQAAVERGVGERLRVPADGQLMVLDRIIERVCQPLVTGPVA</sequence>
<keyword evidence="4" id="KW-1185">Reference proteome</keyword>
<dbReference type="SUPFAM" id="SSF56281">
    <property type="entry name" value="Metallo-hydrolase/oxidoreductase"/>
    <property type="match status" value="1"/>
</dbReference>
<organism evidence="3 4">
    <name type="scientific">Pseudomonas vanderleydeniana</name>
    <dbReference type="NCBI Taxonomy" id="2745495"/>
    <lineage>
        <taxon>Bacteria</taxon>
        <taxon>Pseudomonadati</taxon>
        <taxon>Pseudomonadota</taxon>
        <taxon>Gammaproteobacteria</taxon>
        <taxon>Pseudomonadales</taxon>
        <taxon>Pseudomonadaceae</taxon>
        <taxon>Pseudomonas</taxon>
    </lineage>
</organism>
<evidence type="ECO:0000313" key="3">
    <source>
        <dbReference type="EMBL" id="QXI31467.1"/>
    </source>
</evidence>
<dbReference type="CDD" id="cd06262">
    <property type="entry name" value="metallo-hydrolase-like_MBL-fold"/>
    <property type="match status" value="1"/>
</dbReference>
<accession>A0A9E6TV19</accession>
<reference evidence="3 4" key="2">
    <citation type="journal article" date="2021" name="Microorganisms">
        <title>The Ever-Expanding Pseudomonas Genus: Description of 43 New Species and Partition of the Pseudomonas putida Group.</title>
        <authorList>
            <person name="Girard L."/>
            <person name="Lood C."/>
            <person name="Hofte M."/>
            <person name="Vandamme P."/>
            <person name="Rokni-Zadeh H."/>
            <person name="van Noort V."/>
            <person name="Lavigne R."/>
            <person name="De Mot R."/>
        </authorList>
    </citation>
    <scope>NUCLEOTIDE SEQUENCE [LARGE SCALE GENOMIC DNA]</scope>
    <source>
        <strain evidence="3 4">RW8P3</strain>
    </source>
</reference>
<dbReference type="InterPro" id="IPR001279">
    <property type="entry name" value="Metallo-B-lactamas"/>
</dbReference>
<dbReference type="GO" id="GO:0016787">
    <property type="term" value="F:hydrolase activity"/>
    <property type="evidence" value="ECO:0007669"/>
    <property type="project" value="UniProtKB-KW"/>
</dbReference>
<reference evidence="3 4" key="1">
    <citation type="journal article" date="2020" name="Microorganisms">
        <title>Reliable Identification of Environmental Pseudomonas Isolates Using the rpoD Gene.</title>
        <authorList>
            <consortium name="The Broad Institute Genome Sequencing Platform"/>
            <person name="Girard L."/>
            <person name="Lood C."/>
            <person name="Rokni-Zadeh H."/>
            <person name="van Noort V."/>
            <person name="Lavigne R."/>
            <person name="De Mot R."/>
        </authorList>
    </citation>
    <scope>NUCLEOTIDE SEQUENCE [LARGE SCALE GENOMIC DNA]</scope>
    <source>
        <strain evidence="3 4">RW8P3</strain>
    </source>
</reference>
<feature type="domain" description="Metallo-beta-lactamase" evidence="2">
    <location>
        <begin position="18"/>
        <end position="208"/>
    </location>
</feature>
<dbReference type="PANTHER" id="PTHR43546:SF9">
    <property type="entry name" value="L-ASCORBATE-6-PHOSPHATE LACTONASE ULAG-RELATED"/>
    <property type="match status" value="1"/>
</dbReference>
<name>A0A9E6TV19_9PSED</name>
<dbReference type="InterPro" id="IPR036866">
    <property type="entry name" value="RibonucZ/Hydroxyglut_hydro"/>
</dbReference>
<dbReference type="KEGG" id="pvw:HU752_012565"/>
<evidence type="ECO:0000313" key="4">
    <source>
        <dbReference type="Proteomes" id="UP000634530"/>
    </source>
</evidence>
<dbReference type="Gene3D" id="3.60.15.10">
    <property type="entry name" value="Ribonuclease Z/Hydroxyacylglutathione hydrolase-like"/>
    <property type="match status" value="1"/>
</dbReference>
<evidence type="ECO:0000256" key="1">
    <source>
        <dbReference type="ARBA" id="ARBA00022801"/>
    </source>
</evidence>